<feature type="domain" description="CCHC-type" evidence="5">
    <location>
        <begin position="85"/>
        <end position="100"/>
    </location>
</feature>
<dbReference type="PANTHER" id="PTHR47103">
    <property type="entry name" value="DNA-BINDING PROTEIN"/>
    <property type="match status" value="1"/>
</dbReference>
<feature type="domain" description="Fe2OG dioxygenase" evidence="6">
    <location>
        <begin position="465"/>
        <end position="566"/>
    </location>
</feature>
<dbReference type="Pfam" id="PF03171">
    <property type="entry name" value="2OG-FeII_Oxy"/>
    <property type="match status" value="1"/>
</dbReference>
<feature type="domain" description="CCHC-type" evidence="5">
    <location>
        <begin position="213"/>
        <end position="226"/>
    </location>
</feature>
<dbReference type="Gene3D" id="4.10.60.10">
    <property type="entry name" value="Zinc finger, CCHC-type"/>
    <property type="match status" value="5"/>
</dbReference>
<dbReference type="PANTHER" id="PTHR47103:SF6">
    <property type="entry name" value="ZINC FINGER PROTEIN GIS2-LIKE"/>
    <property type="match status" value="1"/>
</dbReference>
<organism evidence="7 8">
    <name type="scientific">Vigna angularis var. angularis</name>
    <dbReference type="NCBI Taxonomy" id="157739"/>
    <lineage>
        <taxon>Eukaryota</taxon>
        <taxon>Viridiplantae</taxon>
        <taxon>Streptophyta</taxon>
        <taxon>Embryophyta</taxon>
        <taxon>Tracheophyta</taxon>
        <taxon>Spermatophyta</taxon>
        <taxon>Magnoliopsida</taxon>
        <taxon>eudicotyledons</taxon>
        <taxon>Gunneridae</taxon>
        <taxon>Pentapetalae</taxon>
        <taxon>rosids</taxon>
        <taxon>fabids</taxon>
        <taxon>Fabales</taxon>
        <taxon>Fabaceae</taxon>
        <taxon>Papilionoideae</taxon>
        <taxon>50 kb inversion clade</taxon>
        <taxon>NPAAA clade</taxon>
        <taxon>indigoferoid/millettioid clade</taxon>
        <taxon>Phaseoleae</taxon>
        <taxon>Vigna</taxon>
    </lineage>
</organism>
<dbReference type="InterPro" id="IPR005123">
    <property type="entry name" value="Oxoglu/Fe-dep_dioxygenase_dom"/>
</dbReference>
<gene>
    <name evidence="7" type="primary">Vigan.02G011100</name>
    <name evidence="7" type="ORF">VIGAN_02011100</name>
</gene>
<dbReference type="PROSITE" id="PS51471">
    <property type="entry name" value="FE2OG_OXY"/>
    <property type="match status" value="1"/>
</dbReference>
<dbReference type="Pfam" id="PF00098">
    <property type="entry name" value="zf-CCHC"/>
    <property type="match status" value="8"/>
</dbReference>
<keyword evidence="1" id="KW-0479">Metal-binding</keyword>
<reference evidence="7 8" key="1">
    <citation type="journal article" date="2015" name="Sci. Rep.">
        <title>The power of single molecule real-time sequencing technology in the de novo assembly of a eukaryotic genome.</title>
        <authorList>
            <person name="Sakai H."/>
            <person name="Naito K."/>
            <person name="Ogiso-Tanaka E."/>
            <person name="Takahashi Y."/>
            <person name="Iseki K."/>
            <person name="Muto C."/>
            <person name="Satou K."/>
            <person name="Teruya K."/>
            <person name="Shiroma A."/>
            <person name="Shimoji M."/>
            <person name="Hirano T."/>
            <person name="Itoh T."/>
            <person name="Kaga A."/>
            <person name="Tomooka N."/>
        </authorList>
    </citation>
    <scope>NUCLEOTIDE SEQUENCE [LARGE SCALE GENOMIC DNA]</scope>
    <source>
        <strain evidence="8">cv. Shumari</strain>
    </source>
</reference>
<evidence type="ECO:0000256" key="2">
    <source>
        <dbReference type="ARBA" id="ARBA00023004"/>
    </source>
</evidence>
<dbReference type="InterPro" id="IPR026992">
    <property type="entry name" value="DIOX_N"/>
</dbReference>
<accession>A0A0S3RAH8</accession>
<dbReference type="FunFam" id="2.60.120.330:FF:000018">
    <property type="entry name" value="2-oxoglutarate (2OG) and Fe(II)-dependent oxygenase superfamily protein"/>
    <property type="match status" value="1"/>
</dbReference>
<evidence type="ECO:0008006" key="9">
    <source>
        <dbReference type="Google" id="ProtNLM"/>
    </source>
</evidence>
<proteinExistence type="predicted"/>
<evidence type="ECO:0000256" key="4">
    <source>
        <dbReference type="SAM" id="MobiDB-lite"/>
    </source>
</evidence>
<dbReference type="InterPro" id="IPR044861">
    <property type="entry name" value="IPNS-like_FE2OG_OXY"/>
</dbReference>
<dbReference type="GO" id="GO:0003676">
    <property type="term" value="F:nucleic acid binding"/>
    <property type="evidence" value="ECO:0007669"/>
    <property type="project" value="InterPro"/>
</dbReference>
<evidence type="ECO:0000256" key="1">
    <source>
        <dbReference type="ARBA" id="ARBA00022723"/>
    </source>
</evidence>
<feature type="domain" description="CCHC-type" evidence="5">
    <location>
        <begin position="104"/>
        <end position="117"/>
    </location>
</feature>
<sequence length="613" mass="69137">MSSDSRSRSRSRSRSPMDRKIRSDRFSYRDAPYRRDSRRGFSRDNLCKNCKRPGHYARECPNVAICHNCGLPGHIASECTTKSLCWNCKEPGHMASNCPNEGICHTCGKAGHRARECTAPPMPPGDLRLCNNCYKQGHIAAECTNEKACNNCRKTGHLARDCPNDPICNLCNVSGHVARQCPKANVIGDRSGGGGGGGARGGGGGGGYRDVICRNCQQLGHMSRDCMGPLMICHNCGGRGHLAYECPSGRFMDRYPRRTLPVMAESGDKEIAGTPVQELVLNPQNVPKSYIYEEGGSGFRDALLPSQDDDIPVIDLHRLSSPFTAQHELAKLHHALHSWGCFQAINHGMESSFLDKVREVSKQFFQLPKEEKKKCAREPNDIEGYGNDIIYSKQQRLDWTDRVYLKVLPEDQRQFKFWPQSPNDFRSTVLQYTESLRLLSEVIHKAMAKSLNLEENSFLNETGERSNMFLRFNYYPPCPMPDHVLGVKPHADGSTITFLLQDNEVEGLQVLKDDQWFKVPIIPAALLINVGDQIEIMSNGIFRSPVHRVVINKEKERLTAAMFCIPDPEKVIKPLDKLVDETRPILYRPVKNYVEIYFQYYQQGKRPMEASKI</sequence>
<feature type="domain" description="CCHC-type" evidence="5">
    <location>
        <begin position="233"/>
        <end position="248"/>
    </location>
</feature>
<dbReference type="OrthoDB" id="3863715at2759"/>
<dbReference type="SMART" id="SM00343">
    <property type="entry name" value="ZnF_C2HC"/>
    <property type="match status" value="9"/>
</dbReference>
<evidence type="ECO:0000259" key="5">
    <source>
        <dbReference type="PROSITE" id="PS50158"/>
    </source>
</evidence>
<feature type="compositionally biased region" description="Basic and acidic residues" evidence="4">
    <location>
        <begin position="15"/>
        <end position="29"/>
    </location>
</feature>
<feature type="domain" description="CCHC-type" evidence="5">
    <location>
        <begin position="130"/>
        <end position="145"/>
    </location>
</feature>
<dbReference type="GO" id="GO:0008270">
    <property type="term" value="F:zinc ion binding"/>
    <property type="evidence" value="ECO:0007669"/>
    <property type="project" value="UniProtKB-KW"/>
</dbReference>
<keyword evidence="3" id="KW-0862">Zinc</keyword>
<evidence type="ECO:0000313" key="8">
    <source>
        <dbReference type="Proteomes" id="UP000291084"/>
    </source>
</evidence>
<feature type="domain" description="CCHC-type" evidence="5">
    <location>
        <begin position="47"/>
        <end position="62"/>
    </location>
</feature>
<dbReference type="PROSITE" id="PS50158">
    <property type="entry name" value="ZF_CCHC"/>
    <property type="match status" value="9"/>
</dbReference>
<dbReference type="InterPro" id="IPR001878">
    <property type="entry name" value="Znf_CCHC"/>
</dbReference>
<dbReference type="Gene3D" id="2.60.120.330">
    <property type="entry name" value="B-lactam Antibiotic, Isopenicillin N Synthase, Chain"/>
    <property type="match status" value="1"/>
</dbReference>
<dbReference type="SUPFAM" id="SSF51197">
    <property type="entry name" value="Clavaminate synthase-like"/>
    <property type="match status" value="1"/>
</dbReference>
<feature type="domain" description="CCHC-type" evidence="5">
    <location>
        <begin position="66"/>
        <end position="79"/>
    </location>
</feature>
<dbReference type="Proteomes" id="UP000291084">
    <property type="component" value="Chromosome 2"/>
</dbReference>
<feature type="region of interest" description="Disordered" evidence="4">
    <location>
        <begin position="1"/>
        <end position="29"/>
    </location>
</feature>
<feature type="domain" description="CCHC-type" evidence="5">
    <location>
        <begin position="168"/>
        <end position="183"/>
    </location>
</feature>
<dbReference type="Pfam" id="PF14226">
    <property type="entry name" value="DIOX_N"/>
    <property type="match status" value="1"/>
</dbReference>
<dbReference type="EMBL" id="AP015035">
    <property type="protein sequence ID" value="BAT77526.1"/>
    <property type="molecule type" value="Genomic_DNA"/>
</dbReference>
<evidence type="ECO:0000256" key="3">
    <source>
        <dbReference type="PROSITE-ProRule" id="PRU00047"/>
    </source>
</evidence>
<dbReference type="InterPro" id="IPR036875">
    <property type="entry name" value="Znf_CCHC_sf"/>
</dbReference>
<keyword evidence="3" id="KW-0863">Zinc-finger</keyword>
<evidence type="ECO:0000259" key="6">
    <source>
        <dbReference type="PROSITE" id="PS51471"/>
    </source>
</evidence>
<dbReference type="SUPFAM" id="SSF57756">
    <property type="entry name" value="Retrovirus zinc finger-like domains"/>
    <property type="match status" value="4"/>
</dbReference>
<keyword evidence="8" id="KW-1185">Reference proteome</keyword>
<feature type="domain" description="CCHC-type" evidence="5">
    <location>
        <begin position="149"/>
        <end position="164"/>
    </location>
</feature>
<evidence type="ECO:0000313" key="7">
    <source>
        <dbReference type="EMBL" id="BAT77526.1"/>
    </source>
</evidence>
<dbReference type="InterPro" id="IPR027443">
    <property type="entry name" value="IPNS-like_sf"/>
</dbReference>
<name>A0A0S3RAH8_PHAAN</name>
<protein>
    <recommendedName>
        <fullName evidence="9">Fe2OG dioxygenase domain-containing protein</fullName>
    </recommendedName>
</protein>
<keyword evidence="2" id="KW-0408">Iron</keyword>
<dbReference type="AlphaFoldDB" id="A0A0S3RAH8"/>